<organism evidence="3 4">
    <name type="scientific">Maribacter algarum</name>
    <name type="common">ex Zhang et al. 2020</name>
    <dbReference type="NCBI Taxonomy" id="2578118"/>
    <lineage>
        <taxon>Bacteria</taxon>
        <taxon>Pseudomonadati</taxon>
        <taxon>Bacteroidota</taxon>
        <taxon>Flavobacteriia</taxon>
        <taxon>Flavobacteriales</taxon>
        <taxon>Flavobacteriaceae</taxon>
        <taxon>Maribacter</taxon>
    </lineage>
</organism>
<feature type="domain" description="Activator of Hsp90 ATPase homologue 1/2-like C-terminal" evidence="2">
    <location>
        <begin position="16"/>
        <end position="146"/>
    </location>
</feature>
<reference evidence="3 4" key="1">
    <citation type="submission" date="2019-05" db="EMBL/GenBank/DDBJ databases">
        <authorList>
            <person name="Zhang J.-Y."/>
            <person name="Feg X."/>
            <person name="Du Z.-J."/>
        </authorList>
    </citation>
    <scope>NUCLEOTIDE SEQUENCE [LARGE SCALE GENOMIC DNA]</scope>
    <source>
        <strain evidence="3 4">RZ26</strain>
    </source>
</reference>
<dbReference type="OrthoDB" id="9800631at2"/>
<dbReference type="InterPro" id="IPR023393">
    <property type="entry name" value="START-like_dom_sf"/>
</dbReference>
<accession>A0A5S3PGY1</accession>
<evidence type="ECO:0000313" key="3">
    <source>
        <dbReference type="EMBL" id="TMM53366.1"/>
    </source>
</evidence>
<comment type="similarity">
    <text evidence="1">Belongs to the AHA1 family.</text>
</comment>
<keyword evidence="4" id="KW-1185">Reference proteome</keyword>
<dbReference type="CDD" id="cd07814">
    <property type="entry name" value="SRPBCC_CalC_Aha1-like"/>
    <property type="match status" value="1"/>
</dbReference>
<dbReference type="Proteomes" id="UP000310314">
    <property type="component" value="Unassembled WGS sequence"/>
</dbReference>
<evidence type="ECO:0000259" key="2">
    <source>
        <dbReference type="Pfam" id="PF08327"/>
    </source>
</evidence>
<dbReference type="RefSeq" id="WP_138659825.1">
    <property type="nucleotide sequence ID" value="NZ_VATY01000005.1"/>
</dbReference>
<dbReference type="InterPro" id="IPR013538">
    <property type="entry name" value="ASHA1/2-like_C"/>
</dbReference>
<gene>
    <name evidence="3" type="ORF">FEE95_20090</name>
</gene>
<name>A0A5S3PGY1_9FLAO</name>
<protein>
    <submittedName>
        <fullName evidence="3">SRPBCC domain-containing protein</fullName>
    </submittedName>
</protein>
<sequence>MEKLSFDSFTKKIYVKASLEKLYWCWATTEGISSWFLRKAVYTNESNQVRNSREHIQAGDSYIWEWHNWDGQEKGTVLQANGSNFIEILFADPSKVSVTLEDQGTAVLVTLKQYDIPTDEKSMLDIHHGCSNGWTFWLANLKAYLEHGVLLNETEFDLRDIPLAGYQFVNM</sequence>
<dbReference type="Pfam" id="PF08327">
    <property type="entry name" value="AHSA1"/>
    <property type="match status" value="1"/>
</dbReference>
<evidence type="ECO:0000313" key="4">
    <source>
        <dbReference type="Proteomes" id="UP000310314"/>
    </source>
</evidence>
<dbReference type="AlphaFoldDB" id="A0A5S3PGY1"/>
<dbReference type="SUPFAM" id="SSF55961">
    <property type="entry name" value="Bet v1-like"/>
    <property type="match status" value="1"/>
</dbReference>
<evidence type="ECO:0000256" key="1">
    <source>
        <dbReference type="ARBA" id="ARBA00006817"/>
    </source>
</evidence>
<dbReference type="EMBL" id="VATY01000005">
    <property type="protein sequence ID" value="TMM53366.1"/>
    <property type="molecule type" value="Genomic_DNA"/>
</dbReference>
<proteinExistence type="inferred from homology"/>
<comment type="caution">
    <text evidence="3">The sequence shown here is derived from an EMBL/GenBank/DDBJ whole genome shotgun (WGS) entry which is preliminary data.</text>
</comment>
<dbReference type="Gene3D" id="3.30.530.20">
    <property type="match status" value="1"/>
</dbReference>